<evidence type="ECO:0000313" key="3">
    <source>
        <dbReference type="Proteomes" id="UP000540929"/>
    </source>
</evidence>
<dbReference type="AlphaFoldDB" id="A0A7Y9WIB0"/>
<sequence>MDESIILINVQKDLLKQIKMIYHRSMNLRSYFQTTKPAEREAFADAVEASVDYLYLCSRGTRKPGNALCKRIVAHDSRFTLAELRPDIWGNGFDSIAASDDVQPPVGDLPKEDQE</sequence>
<dbReference type="RefSeq" id="WP_179742902.1">
    <property type="nucleotide sequence ID" value="NZ_JACCAS010000001.1"/>
</dbReference>
<accession>A0A7Y9WIB0</accession>
<evidence type="ECO:0000313" key="2">
    <source>
        <dbReference type="EMBL" id="NYH21415.1"/>
    </source>
</evidence>
<organism evidence="2 3">
    <name type="scientific">Paraburkholderia bryophila</name>
    <dbReference type="NCBI Taxonomy" id="420952"/>
    <lineage>
        <taxon>Bacteria</taxon>
        <taxon>Pseudomonadati</taxon>
        <taxon>Pseudomonadota</taxon>
        <taxon>Betaproteobacteria</taxon>
        <taxon>Burkholderiales</taxon>
        <taxon>Burkholderiaceae</taxon>
        <taxon>Paraburkholderia</taxon>
    </lineage>
</organism>
<evidence type="ECO:0000256" key="1">
    <source>
        <dbReference type="SAM" id="MobiDB-lite"/>
    </source>
</evidence>
<comment type="caution">
    <text evidence="2">The sequence shown here is derived from an EMBL/GenBank/DDBJ whole genome shotgun (WGS) entry which is preliminary data.</text>
</comment>
<dbReference type="EMBL" id="JACCAS010000001">
    <property type="protein sequence ID" value="NYH21415.1"/>
    <property type="molecule type" value="Genomic_DNA"/>
</dbReference>
<dbReference type="Proteomes" id="UP000540929">
    <property type="component" value="Unassembled WGS sequence"/>
</dbReference>
<protein>
    <submittedName>
        <fullName evidence="2">Uncharacterized protein</fullName>
    </submittedName>
</protein>
<proteinExistence type="predicted"/>
<name>A0A7Y9WIB0_9BURK</name>
<gene>
    <name evidence="2" type="ORF">GGD40_000894</name>
</gene>
<reference evidence="2 3" key="1">
    <citation type="submission" date="2020-07" db="EMBL/GenBank/DDBJ databases">
        <title>Exploring microbial biodiversity for novel pathways involved in the catabolism of aromatic compounds derived from lignin.</title>
        <authorList>
            <person name="Elkins J."/>
        </authorList>
    </citation>
    <scope>NUCLEOTIDE SEQUENCE [LARGE SCALE GENOMIC DNA]</scope>
    <source>
        <strain evidence="2 3">H2C3C</strain>
    </source>
</reference>
<feature type="region of interest" description="Disordered" evidence="1">
    <location>
        <begin position="95"/>
        <end position="115"/>
    </location>
</feature>
<keyword evidence="3" id="KW-1185">Reference proteome</keyword>